<accession>A0A0F9B661</accession>
<sequence length="100" mass="10707">MNMLLQVRAERIDSDCVFREATAFTSTQAMGSTGVLTFTIPTHNWNPGNAGDIIRIAYSFSTTAHAGADVVIETGTTDTEIVTSITEGAPPVSRRIFIGD</sequence>
<gene>
    <name evidence="1" type="ORF">LCGC14_2567600</name>
</gene>
<reference evidence="1" key="1">
    <citation type="journal article" date="2015" name="Nature">
        <title>Complex archaea that bridge the gap between prokaryotes and eukaryotes.</title>
        <authorList>
            <person name="Spang A."/>
            <person name="Saw J.H."/>
            <person name="Jorgensen S.L."/>
            <person name="Zaremba-Niedzwiedzka K."/>
            <person name="Martijn J."/>
            <person name="Lind A.E."/>
            <person name="van Eijk R."/>
            <person name="Schleper C."/>
            <person name="Guy L."/>
            <person name="Ettema T.J."/>
        </authorList>
    </citation>
    <scope>NUCLEOTIDE SEQUENCE</scope>
</reference>
<comment type="caution">
    <text evidence="1">The sequence shown here is derived from an EMBL/GenBank/DDBJ whole genome shotgun (WGS) entry which is preliminary data.</text>
</comment>
<dbReference type="AlphaFoldDB" id="A0A0F9B661"/>
<name>A0A0F9B661_9ZZZZ</name>
<organism evidence="1">
    <name type="scientific">marine sediment metagenome</name>
    <dbReference type="NCBI Taxonomy" id="412755"/>
    <lineage>
        <taxon>unclassified sequences</taxon>
        <taxon>metagenomes</taxon>
        <taxon>ecological metagenomes</taxon>
    </lineage>
</organism>
<protein>
    <submittedName>
        <fullName evidence="1">Uncharacterized protein</fullName>
    </submittedName>
</protein>
<feature type="non-terminal residue" evidence="1">
    <location>
        <position position="1"/>
    </location>
</feature>
<evidence type="ECO:0000313" key="1">
    <source>
        <dbReference type="EMBL" id="KKL09262.1"/>
    </source>
</evidence>
<proteinExistence type="predicted"/>
<dbReference type="EMBL" id="LAZR01042553">
    <property type="protein sequence ID" value="KKL09262.1"/>
    <property type="molecule type" value="Genomic_DNA"/>
</dbReference>